<evidence type="ECO:0000256" key="5">
    <source>
        <dbReference type="ARBA" id="ARBA00022555"/>
    </source>
</evidence>
<dbReference type="PROSITE" id="PS51918">
    <property type="entry name" value="RADICAL_SAM"/>
    <property type="match status" value="1"/>
</dbReference>
<keyword evidence="13" id="KW-0012">Acyltransferase</keyword>
<keyword evidence="10" id="KW-0694">RNA-binding</keyword>
<keyword evidence="11 17" id="KW-0408">Iron</keyword>
<dbReference type="InterPro" id="IPR032432">
    <property type="entry name" value="Radical_SAM_C"/>
</dbReference>
<keyword evidence="4" id="KW-0004">4Fe-4S</keyword>
<keyword evidence="5" id="KW-0820">tRNA-binding</keyword>
<keyword evidence="9 17" id="KW-0479">Metal-binding</keyword>
<dbReference type="SUPFAM" id="SSF102114">
    <property type="entry name" value="Radical SAM enzymes"/>
    <property type="match status" value="1"/>
</dbReference>
<dbReference type="InterPro" id="IPR016181">
    <property type="entry name" value="Acyl_CoA_acyltransferase"/>
</dbReference>
<dbReference type="SFLD" id="SFLDG01086">
    <property type="entry name" value="elongater_protein-like"/>
    <property type="match status" value="1"/>
</dbReference>
<evidence type="ECO:0000256" key="1">
    <source>
        <dbReference type="ARBA" id="ARBA00005043"/>
    </source>
</evidence>
<gene>
    <name evidence="19" type="ORF">ENV17_05705</name>
</gene>
<reference evidence="19" key="1">
    <citation type="journal article" date="2020" name="mSystems">
        <title>Genome- and Community-Level Interaction Insights into Carbon Utilization and Element Cycling Functions of Hydrothermarchaeota in Hydrothermal Sediment.</title>
        <authorList>
            <person name="Zhou Z."/>
            <person name="Liu Y."/>
            <person name="Xu W."/>
            <person name="Pan J."/>
            <person name="Luo Z.H."/>
            <person name="Li M."/>
        </authorList>
    </citation>
    <scope>NUCLEOTIDE SEQUENCE [LARGE SCALE GENOMIC DNA]</scope>
    <source>
        <strain evidence="19">SpSt-735</strain>
    </source>
</reference>
<comment type="pathway">
    <text evidence="1">tRNA modification; 5-methoxycarbonylmethyl-2-thiouridine-tRNA biosynthesis.</text>
</comment>
<dbReference type="InterPro" id="IPR034687">
    <property type="entry name" value="ELP3-like"/>
</dbReference>
<dbReference type="InterPro" id="IPR058240">
    <property type="entry name" value="rSAM_sf"/>
</dbReference>
<name>A0A7C4FAC1_THEPE</name>
<dbReference type="Pfam" id="PF00583">
    <property type="entry name" value="Acetyltransf_1"/>
    <property type="match status" value="1"/>
</dbReference>
<evidence type="ECO:0000256" key="8">
    <source>
        <dbReference type="ARBA" id="ARBA00022694"/>
    </source>
</evidence>
<dbReference type="CDD" id="cd01335">
    <property type="entry name" value="Radical_SAM"/>
    <property type="match status" value="1"/>
</dbReference>
<proteinExistence type="inferred from homology"/>
<comment type="cofactor">
    <cofactor evidence="17">
        <name>[4Fe-4S] cluster</name>
        <dbReference type="ChEBI" id="CHEBI:49883"/>
    </cofactor>
    <text evidence="17">Binds 1 [4Fe-4S] cluster. The cluster is coordinated with 3 cysteines and an exchangeable S-adenosyl-L-methionine.</text>
</comment>
<dbReference type="Pfam" id="PF16199">
    <property type="entry name" value="Radical_SAM_C"/>
    <property type="match status" value="1"/>
</dbReference>
<dbReference type="InterPro" id="IPR013785">
    <property type="entry name" value="Aldolase_TIM"/>
</dbReference>
<keyword evidence="6" id="KW-0808">Transferase</keyword>
<dbReference type="Gene3D" id="3.20.20.70">
    <property type="entry name" value="Aldolase class I"/>
    <property type="match status" value="1"/>
</dbReference>
<keyword evidence="12 17" id="KW-0411">Iron-sulfur</keyword>
<dbReference type="SFLD" id="SFLDF00344">
    <property type="entry name" value="ELP3-like"/>
    <property type="match status" value="1"/>
</dbReference>
<dbReference type="InterPro" id="IPR007197">
    <property type="entry name" value="rSAM"/>
</dbReference>
<feature type="domain" description="Radical SAM core" evidence="18">
    <location>
        <begin position="1"/>
        <end position="278"/>
    </location>
</feature>
<protein>
    <recommendedName>
        <fullName evidence="3">Elongator complex protein 3</fullName>
        <ecNumber evidence="15">2.3.1.311</ecNumber>
    </recommendedName>
    <alternativeName>
        <fullName evidence="14">tRNA uridine(34) acetyltransferase</fullName>
    </alternativeName>
</protein>
<evidence type="ECO:0000256" key="6">
    <source>
        <dbReference type="ARBA" id="ARBA00022679"/>
    </source>
</evidence>
<evidence type="ECO:0000256" key="2">
    <source>
        <dbReference type="ARBA" id="ARBA00005494"/>
    </source>
</evidence>
<evidence type="ECO:0000256" key="14">
    <source>
        <dbReference type="ARBA" id="ARBA00030769"/>
    </source>
</evidence>
<comment type="similarity">
    <text evidence="2">Belongs to the ELP3 family.</text>
</comment>
<evidence type="ECO:0000256" key="11">
    <source>
        <dbReference type="ARBA" id="ARBA00023004"/>
    </source>
</evidence>
<dbReference type="SFLD" id="SFLDS00029">
    <property type="entry name" value="Radical_SAM"/>
    <property type="match status" value="1"/>
</dbReference>
<dbReference type="GO" id="GO:0106261">
    <property type="term" value="F:tRNA uridine(34) acetyltransferase activity"/>
    <property type="evidence" value="ECO:0007669"/>
    <property type="project" value="UniProtKB-EC"/>
</dbReference>
<evidence type="ECO:0000256" key="7">
    <source>
        <dbReference type="ARBA" id="ARBA00022691"/>
    </source>
</evidence>
<feature type="binding site" evidence="17">
    <location>
        <position position="7"/>
    </location>
    <ligand>
        <name>[4Fe-4S] cluster</name>
        <dbReference type="ChEBI" id="CHEBI:49883"/>
        <note>4Fe-4S-S-AdoMet</note>
    </ligand>
</feature>
<sequence>MTQPYPCPHGRCLYCPGGPQAGTPQSYVRSSPAVARALGVGYHPYEQVRLRLRQYLAMGHRPSKVELIVMGGTFPAMPRSYQEWFVAQALEALNRFPEDPPGAVSLEDAMRRNETAAIRCVGLTLETRPDWSREEHVDWFLHLGATRVELGVQTVYDDVLERVRRGHTIGDTVHATRCLKDAGYKVTYHVMLGLPGSDPDRDFEAFREIYSNPDFMPDAVKIYPTVVVPGSDLYEVWRRGEYQPYDVDTLVELIARIKAITPPWVRIIRVQRDIPLGEVAAGPPVGNLREVVWGYMRTRGLRCRCIRCREVGRFALWTGERPRVEEARLVRRRYEASGGVEEFISLEDPARDVLFGFVRLRIPSEHAHRWEVDGRTAFIRELHVYGPETPVGEEGAWWQHMGLGRKLVKAAEEVTAGEYDARRMLVISAVGAREYYRKLGYEVLPGSFYMHKELE</sequence>
<comment type="catalytic activity">
    <reaction evidence="16">
        <text>uridine(34) in tRNA + acetyl-CoA + S-adenosyl-L-methionine + H2O = 5-(carboxymethyl)uridine(34) in tRNA + 5'-deoxyadenosine + L-methionine + CoA + 2 H(+)</text>
        <dbReference type="Rhea" id="RHEA:61020"/>
        <dbReference type="Rhea" id="RHEA-COMP:10407"/>
        <dbReference type="Rhea" id="RHEA-COMP:11727"/>
        <dbReference type="ChEBI" id="CHEBI:15377"/>
        <dbReference type="ChEBI" id="CHEBI:15378"/>
        <dbReference type="ChEBI" id="CHEBI:17319"/>
        <dbReference type="ChEBI" id="CHEBI:57287"/>
        <dbReference type="ChEBI" id="CHEBI:57288"/>
        <dbReference type="ChEBI" id="CHEBI:57844"/>
        <dbReference type="ChEBI" id="CHEBI:59789"/>
        <dbReference type="ChEBI" id="CHEBI:65315"/>
        <dbReference type="ChEBI" id="CHEBI:74882"/>
        <dbReference type="EC" id="2.3.1.311"/>
    </reaction>
    <physiologicalReaction direction="left-to-right" evidence="16">
        <dbReference type="Rhea" id="RHEA:61021"/>
    </physiologicalReaction>
</comment>
<dbReference type="EMBL" id="DTFI01000138">
    <property type="protein sequence ID" value="HGI43860.1"/>
    <property type="molecule type" value="Genomic_DNA"/>
</dbReference>
<evidence type="ECO:0000256" key="13">
    <source>
        <dbReference type="ARBA" id="ARBA00023315"/>
    </source>
</evidence>
<evidence type="ECO:0000256" key="3">
    <source>
        <dbReference type="ARBA" id="ARBA00020266"/>
    </source>
</evidence>
<evidence type="ECO:0000256" key="17">
    <source>
        <dbReference type="PIRSR" id="PIRSR005669-1"/>
    </source>
</evidence>
<feature type="binding site" evidence="17">
    <location>
        <position position="12"/>
    </location>
    <ligand>
        <name>[4Fe-4S] cluster</name>
        <dbReference type="ChEBI" id="CHEBI:49883"/>
        <note>4Fe-4S-S-AdoMet</note>
    </ligand>
</feature>
<dbReference type="InterPro" id="IPR039661">
    <property type="entry name" value="ELP3"/>
</dbReference>
<dbReference type="PIRSF" id="PIRSF005669">
    <property type="entry name" value="Hist_AcTrfase_ELP3"/>
    <property type="match status" value="1"/>
</dbReference>
<evidence type="ECO:0000256" key="4">
    <source>
        <dbReference type="ARBA" id="ARBA00022485"/>
    </source>
</evidence>
<dbReference type="GO" id="GO:0000049">
    <property type="term" value="F:tRNA binding"/>
    <property type="evidence" value="ECO:0007669"/>
    <property type="project" value="UniProtKB-KW"/>
</dbReference>
<keyword evidence="7" id="KW-0949">S-adenosyl-L-methionine</keyword>
<dbReference type="EC" id="2.3.1.311" evidence="15"/>
<dbReference type="Gene3D" id="3.40.630.30">
    <property type="match status" value="1"/>
</dbReference>
<dbReference type="SMART" id="SM00729">
    <property type="entry name" value="Elp3"/>
    <property type="match status" value="1"/>
</dbReference>
<dbReference type="GO" id="GO:0046872">
    <property type="term" value="F:metal ion binding"/>
    <property type="evidence" value="ECO:0007669"/>
    <property type="project" value="UniProtKB-KW"/>
</dbReference>
<accession>A0A7C4FAC1</accession>
<dbReference type="GO" id="GO:0002926">
    <property type="term" value="P:tRNA wobble base 5-methoxycarbonylmethyl-2-thiouridinylation"/>
    <property type="evidence" value="ECO:0007669"/>
    <property type="project" value="TreeGrafter"/>
</dbReference>
<dbReference type="GO" id="GO:0005737">
    <property type="term" value="C:cytoplasm"/>
    <property type="evidence" value="ECO:0007669"/>
    <property type="project" value="TreeGrafter"/>
</dbReference>
<evidence type="ECO:0000313" key="19">
    <source>
        <dbReference type="EMBL" id="HGI43860.1"/>
    </source>
</evidence>
<evidence type="ECO:0000256" key="9">
    <source>
        <dbReference type="ARBA" id="ARBA00022723"/>
    </source>
</evidence>
<evidence type="ECO:0000256" key="15">
    <source>
        <dbReference type="ARBA" id="ARBA00044771"/>
    </source>
</evidence>
<dbReference type="GO" id="GO:0051539">
    <property type="term" value="F:4 iron, 4 sulfur cluster binding"/>
    <property type="evidence" value="ECO:0007669"/>
    <property type="project" value="UniProtKB-KW"/>
</dbReference>
<dbReference type="InterPro" id="IPR000182">
    <property type="entry name" value="GNAT_dom"/>
</dbReference>
<dbReference type="PANTHER" id="PTHR11135">
    <property type="entry name" value="HISTONE ACETYLTRANSFERASE-RELATED"/>
    <property type="match status" value="1"/>
</dbReference>
<evidence type="ECO:0000256" key="10">
    <source>
        <dbReference type="ARBA" id="ARBA00022884"/>
    </source>
</evidence>
<dbReference type="Pfam" id="PF04055">
    <property type="entry name" value="Radical_SAM"/>
    <property type="match status" value="1"/>
</dbReference>
<feature type="binding site" evidence="17">
    <location>
        <position position="15"/>
    </location>
    <ligand>
        <name>[4Fe-4S] cluster</name>
        <dbReference type="ChEBI" id="CHEBI:49883"/>
        <note>4Fe-4S-S-AdoMet</note>
    </ligand>
</feature>
<organism evidence="19">
    <name type="scientific">Thermofilum pendens</name>
    <dbReference type="NCBI Taxonomy" id="2269"/>
    <lineage>
        <taxon>Archaea</taxon>
        <taxon>Thermoproteota</taxon>
        <taxon>Thermoprotei</taxon>
        <taxon>Thermofilales</taxon>
        <taxon>Thermofilaceae</taxon>
        <taxon>Thermofilum</taxon>
    </lineage>
</organism>
<keyword evidence="8" id="KW-0819">tRNA processing</keyword>
<dbReference type="PANTHER" id="PTHR11135:SF0">
    <property type="entry name" value="ELONGATOR COMPLEX PROTEIN 3"/>
    <property type="match status" value="1"/>
</dbReference>
<evidence type="ECO:0000256" key="16">
    <source>
        <dbReference type="ARBA" id="ARBA00047372"/>
    </source>
</evidence>
<dbReference type="SUPFAM" id="SSF55729">
    <property type="entry name" value="Acyl-CoA N-acyltransferases (Nat)"/>
    <property type="match status" value="1"/>
</dbReference>
<dbReference type="AlphaFoldDB" id="A0A7C4FAC1"/>
<evidence type="ECO:0000259" key="18">
    <source>
        <dbReference type="PROSITE" id="PS51918"/>
    </source>
</evidence>
<dbReference type="InterPro" id="IPR006638">
    <property type="entry name" value="Elp3/MiaA/NifB-like_rSAM"/>
</dbReference>
<comment type="caution">
    <text evidence="19">The sequence shown here is derived from an EMBL/GenBank/DDBJ whole genome shotgun (WGS) entry which is preliminary data.</text>
</comment>
<evidence type="ECO:0000256" key="12">
    <source>
        <dbReference type="ARBA" id="ARBA00023014"/>
    </source>
</evidence>
<dbReference type="NCBIfam" id="TIGR01211">
    <property type="entry name" value="ELP3"/>
    <property type="match status" value="1"/>
</dbReference>